<protein>
    <submittedName>
        <fullName evidence="6">VIT1/CCC1 transporter family protein</fullName>
    </submittedName>
</protein>
<keyword evidence="2 5" id="KW-0812">Transmembrane</keyword>
<dbReference type="RefSeq" id="WP_261670069.1">
    <property type="nucleotide sequence ID" value="NZ_JARUJP010000009.1"/>
</dbReference>
<evidence type="ECO:0000256" key="5">
    <source>
        <dbReference type="SAM" id="Phobius"/>
    </source>
</evidence>
<organism evidence="6 7">
    <name type="scientific">Clostridium tanneri</name>
    <dbReference type="NCBI Taxonomy" id="3037988"/>
    <lineage>
        <taxon>Bacteria</taxon>
        <taxon>Bacillati</taxon>
        <taxon>Bacillota</taxon>
        <taxon>Clostridia</taxon>
        <taxon>Eubacteriales</taxon>
        <taxon>Clostridiaceae</taxon>
        <taxon>Clostridium</taxon>
    </lineage>
</organism>
<evidence type="ECO:0000256" key="1">
    <source>
        <dbReference type="ARBA" id="ARBA00004127"/>
    </source>
</evidence>
<dbReference type="Proteomes" id="UP001281656">
    <property type="component" value="Unassembled WGS sequence"/>
</dbReference>
<dbReference type="PANTHER" id="PTHR31851">
    <property type="entry name" value="FE(2+)/MN(2+) TRANSPORTER PCL1"/>
    <property type="match status" value="1"/>
</dbReference>
<feature type="transmembrane region" description="Helical" evidence="5">
    <location>
        <begin position="210"/>
        <end position="230"/>
    </location>
</feature>
<feature type="transmembrane region" description="Helical" evidence="5">
    <location>
        <begin position="177"/>
        <end position="198"/>
    </location>
</feature>
<reference evidence="6 7" key="1">
    <citation type="submission" date="2023-04" db="EMBL/GenBank/DDBJ databases">
        <title>Clostridium tannerae sp. nov., isolated from the fecal material of an alpaca.</title>
        <authorList>
            <person name="Miller S."/>
            <person name="Hendry M."/>
            <person name="King J."/>
            <person name="Sankaranarayanan K."/>
            <person name="Lawson P.A."/>
        </authorList>
    </citation>
    <scope>NUCLEOTIDE SEQUENCE [LARGE SCALE GENOMIC DNA]</scope>
    <source>
        <strain evidence="6 7">A1-XYC3</strain>
    </source>
</reference>
<keyword evidence="3 5" id="KW-1133">Transmembrane helix</keyword>
<evidence type="ECO:0000256" key="4">
    <source>
        <dbReference type="ARBA" id="ARBA00023136"/>
    </source>
</evidence>
<proteinExistence type="predicted"/>
<name>A0ABU4JTA3_9CLOT</name>
<sequence>MVSRNLEEAREAYKEKNIEATIEAHKKTSLKAQENHNQEQGQYIKSLIYGGLDGIITTFAVVAGVAGAALSPSVVLILGFANLVGDGLSMAIGDYLSTKAETEYKEAERKREAWEVEHYPEGEKQELMELYIEKGIAEEDAKIVTEIFSKNKEAWIDIMMVEELGIIEENESPVKNALVTFFSFGIFGLIPLIAYVFSKFIPSINSEGNMFFLSCILTALTLFILGALKVKITGKNWIRSGLEMLIVGGLAAGAAYLIGALFSGLA</sequence>
<feature type="transmembrane region" description="Helical" evidence="5">
    <location>
        <begin position="75"/>
        <end position="96"/>
    </location>
</feature>
<evidence type="ECO:0000313" key="7">
    <source>
        <dbReference type="Proteomes" id="UP001281656"/>
    </source>
</evidence>
<evidence type="ECO:0000256" key="3">
    <source>
        <dbReference type="ARBA" id="ARBA00022989"/>
    </source>
</evidence>
<gene>
    <name evidence="6" type="ORF">P8V03_09535</name>
</gene>
<keyword evidence="7" id="KW-1185">Reference proteome</keyword>
<feature type="transmembrane region" description="Helical" evidence="5">
    <location>
        <begin position="47"/>
        <end position="69"/>
    </location>
</feature>
<comment type="caution">
    <text evidence="6">The sequence shown here is derived from an EMBL/GenBank/DDBJ whole genome shotgun (WGS) entry which is preliminary data.</text>
</comment>
<feature type="transmembrane region" description="Helical" evidence="5">
    <location>
        <begin position="242"/>
        <end position="265"/>
    </location>
</feature>
<dbReference type="CDD" id="cd02434">
    <property type="entry name" value="Nodulin-21_like_3"/>
    <property type="match status" value="1"/>
</dbReference>
<dbReference type="InterPro" id="IPR008217">
    <property type="entry name" value="Ccc1_fam"/>
</dbReference>
<accession>A0ABU4JTA3</accession>
<keyword evidence="4 5" id="KW-0472">Membrane</keyword>
<evidence type="ECO:0000256" key="2">
    <source>
        <dbReference type="ARBA" id="ARBA00022692"/>
    </source>
</evidence>
<comment type="subcellular location">
    <subcellularLocation>
        <location evidence="1">Endomembrane system</location>
        <topology evidence="1">Multi-pass membrane protein</topology>
    </subcellularLocation>
</comment>
<evidence type="ECO:0000313" key="6">
    <source>
        <dbReference type="EMBL" id="MDW8801395.1"/>
    </source>
</evidence>
<dbReference type="EMBL" id="JARUJP010000009">
    <property type="protein sequence ID" value="MDW8801395.1"/>
    <property type="molecule type" value="Genomic_DNA"/>
</dbReference>
<dbReference type="Pfam" id="PF01988">
    <property type="entry name" value="VIT1"/>
    <property type="match status" value="1"/>
</dbReference>